<evidence type="ECO:0000313" key="2">
    <source>
        <dbReference type="Proteomes" id="UP001243375"/>
    </source>
</evidence>
<proteinExistence type="predicted"/>
<accession>A0ACC2X4K7</accession>
<protein>
    <submittedName>
        <fullName evidence="1">Uncharacterized protein</fullName>
    </submittedName>
</protein>
<gene>
    <name evidence="1" type="ORF">QFC22_004267</name>
</gene>
<name>A0ACC2X4K7_9TREE</name>
<comment type="caution">
    <text evidence="1">The sequence shown here is derived from an EMBL/GenBank/DDBJ whole genome shotgun (WGS) entry which is preliminary data.</text>
</comment>
<sequence>MCDRTTPQNIKSTWLSITQFLHRCSVSRLTPRLLTATRDSLRFDHGSSISERLDPLVLWYAEVDAVELFRTQKPIDFPTLIEANIRVGVGSNINQQDAASSSIDLALDMDGLMPKSDWLVALGKWDEALIATAREAEHGETDLFTNVANQVRASSLYRRIVCLLHTIVRQSAISLA</sequence>
<dbReference type="Proteomes" id="UP001243375">
    <property type="component" value="Unassembled WGS sequence"/>
</dbReference>
<evidence type="ECO:0000313" key="1">
    <source>
        <dbReference type="EMBL" id="KAJ9118351.1"/>
    </source>
</evidence>
<dbReference type="EMBL" id="JASBWU010000011">
    <property type="protein sequence ID" value="KAJ9118351.1"/>
    <property type="molecule type" value="Genomic_DNA"/>
</dbReference>
<reference evidence="1" key="1">
    <citation type="submission" date="2023-04" db="EMBL/GenBank/DDBJ databases">
        <title>Draft Genome sequencing of Naganishia species isolated from polar environments using Oxford Nanopore Technology.</title>
        <authorList>
            <person name="Leo P."/>
            <person name="Venkateswaran K."/>
        </authorList>
    </citation>
    <scope>NUCLEOTIDE SEQUENCE</scope>
    <source>
        <strain evidence="1">MNA-CCFEE 5425</strain>
    </source>
</reference>
<keyword evidence="2" id="KW-1185">Reference proteome</keyword>
<organism evidence="1 2">
    <name type="scientific">Naganishia vaughanmartiniae</name>
    <dbReference type="NCBI Taxonomy" id="1424756"/>
    <lineage>
        <taxon>Eukaryota</taxon>
        <taxon>Fungi</taxon>
        <taxon>Dikarya</taxon>
        <taxon>Basidiomycota</taxon>
        <taxon>Agaricomycotina</taxon>
        <taxon>Tremellomycetes</taxon>
        <taxon>Filobasidiales</taxon>
        <taxon>Filobasidiaceae</taxon>
        <taxon>Naganishia</taxon>
    </lineage>
</organism>